<evidence type="ECO:0000256" key="7">
    <source>
        <dbReference type="ARBA" id="ARBA00023291"/>
    </source>
</evidence>
<accession>A0A1E8QB81</accession>
<keyword evidence="4" id="KW-0249">Electron transport</keyword>
<evidence type="ECO:0000256" key="5">
    <source>
        <dbReference type="ARBA" id="ARBA00023004"/>
    </source>
</evidence>
<dbReference type="GO" id="GO:0051538">
    <property type="term" value="F:3 iron, 4 sulfur cluster binding"/>
    <property type="evidence" value="ECO:0007669"/>
    <property type="project" value="UniProtKB-KW"/>
</dbReference>
<evidence type="ECO:0000256" key="1">
    <source>
        <dbReference type="ARBA" id="ARBA00001927"/>
    </source>
</evidence>
<dbReference type="Pfam" id="PF13459">
    <property type="entry name" value="Fer4_15"/>
    <property type="match status" value="1"/>
</dbReference>
<organism evidence="8 9">
    <name type="scientific">Mycolicibacterium grossiae</name>
    <dbReference type="NCBI Taxonomy" id="1552759"/>
    <lineage>
        <taxon>Bacteria</taxon>
        <taxon>Bacillati</taxon>
        <taxon>Actinomycetota</taxon>
        <taxon>Actinomycetes</taxon>
        <taxon>Mycobacteriales</taxon>
        <taxon>Mycobacteriaceae</taxon>
        <taxon>Mycolicibacterium</taxon>
    </lineage>
</organism>
<evidence type="ECO:0000256" key="6">
    <source>
        <dbReference type="ARBA" id="ARBA00023014"/>
    </source>
</evidence>
<keyword evidence="2" id="KW-0813">Transport</keyword>
<sequence>MKVKVHWHLCEGNGICVADAPDVFDLDDDDNLLVLQEEPSEDQREPVEAAVRNCPKRALELQD</sequence>
<dbReference type="GO" id="GO:0046872">
    <property type="term" value="F:metal ion binding"/>
    <property type="evidence" value="ECO:0007669"/>
    <property type="project" value="UniProtKB-KW"/>
</dbReference>
<dbReference type="RefSeq" id="WP_070351290.1">
    <property type="nucleotide sequence ID" value="NZ_CP043474.1"/>
</dbReference>
<keyword evidence="7" id="KW-0003">3Fe-4S</keyword>
<comment type="cofactor">
    <cofactor evidence="1">
        <name>[3Fe-4S] cluster</name>
        <dbReference type="ChEBI" id="CHEBI:21137"/>
    </cofactor>
</comment>
<evidence type="ECO:0000256" key="3">
    <source>
        <dbReference type="ARBA" id="ARBA00022723"/>
    </source>
</evidence>
<name>A0A1E8QB81_9MYCO</name>
<evidence type="ECO:0000313" key="9">
    <source>
        <dbReference type="Proteomes" id="UP000178953"/>
    </source>
</evidence>
<keyword evidence="5" id="KW-0408">Iron</keyword>
<comment type="caution">
    <text evidence="8">The sequence shown here is derived from an EMBL/GenBank/DDBJ whole genome shotgun (WGS) entry which is preliminary data.</text>
</comment>
<dbReference type="EMBL" id="MCHX01000002">
    <property type="protein sequence ID" value="OFJ55551.1"/>
    <property type="molecule type" value="Genomic_DNA"/>
</dbReference>
<dbReference type="AlphaFoldDB" id="A0A1E8QB81"/>
<evidence type="ECO:0000313" key="8">
    <source>
        <dbReference type="EMBL" id="OFJ55551.1"/>
    </source>
</evidence>
<keyword evidence="9" id="KW-1185">Reference proteome</keyword>
<dbReference type="SUPFAM" id="SSF54862">
    <property type="entry name" value="4Fe-4S ferredoxins"/>
    <property type="match status" value="1"/>
</dbReference>
<reference evidence="8 9" key="1">
    <citation type="submission" date="2016-09" db="EMBL/GenBank/DDBJ databases">
        <title>genome sequence of Mycobacterium sp. 739 SCH.</title>
        <authorList>
            <person name="Greninger A.L."/>
            <person name="Qin X."/>
            <person name="Jerome K."/>
            <person name="Vora S."/>
            <person name="Quinn K."/>
        </authorList>
    </citation>
    <scope>NUCLEOTIDE SEQUENCE [LARGE SCALE GENOMIC DNA]</scope>
    <source>
        <strain evidence="8 9">SCH</strain>
    </source>
</reference>
<protein>
    <submittedName>
        <fullName evidence="8">Ferredoxin</fullName>
    </submittedName>
</protein>
<dbReference type="InterPro" id="IPR051269">
    <property type="entry name" value="Fe-S_cluster_ET"/>
</dbReference>
<evidence type="ECO:0000256" key="4">
    <source>
        <dbReference type="ARBA" id="ARBA00022982"/>
    </source>
</evidence>
<evidence type="ECO:0000256" key="2">
    <source>
        <dbReference type="ARBA" id="ARBA00022448"/>
    </source>
</evidence>
<dbReference type="Proteomes" id="UP000178953">
    <property type="component" value="Unassembled WGS sequence"/>
</dbReference>
<keyword evidence="6" id="KW-0411">Iron-sulfur</keyword>
<dbReference type="Gene3D" id="3.30.70.20">
    <property type="match status" value="1"/>
</dbReference>
<keyword evidence="3" id="KW-0479">Metal-binding</keyword>
<gene>
    <name evidence="8" type="ORF">BEL07_01200</name>
</gene>
<proteinExistence type="predicted"/>
<dbReference type="PANTHER" id="PTHR36923">
    <property type="entry name" value="FERREDOXIN"/>
    <property type="match status" value="1"/>
</dbReference>
<dbReference type="PANTHER" id="PTHR36923:SF3">
    <property type="entry name" value="FERREDOXIN"/>
    <property type="match status" value="1"/>
</dbReference>